<dbReference type="RefSeq" id="WP_294182135.1">
    <property type="nucleotide sequence ID" value="NZ_JBGFFE010000008.1"/>
</dbReference>
<protein>
    <submittedName>
        <fullName evidence="2">Methyltransferase domain-containing protein</fullName>
    </submittedName>
</protein>
<dbReference type="Pfam" id="PF13439">
    <property type="entry name" value="Glyco_transf_4"/>
    <property type="match status" value="1"/>
</dbReference>
<comment type="caution">
    <text evidence="2">The sequence shown here is derived from an EMBL/GenBank/DDBJ whole genome shotgun (WGS) entry which is preliminary data.</text>
</comment>
<evidence type="ECO:0000313" key="2">
    <source>
        <dbReference type="EMBL" id="MEY8763468.1"/>
    </source>
</evidence>
<dbReference type="GO" id="GO:0032259">
    <property type="term" value="P:methylation"/>
    <property type="evidence" value="ECO:0007669"/>
    <property type="project" value="UniProtKB-KW"/>
</dbReference>
<dbReference type="EMBL" id="JBGFFE010000008">
    <property type="protein sequence ID" value="MEY8763468.1"/>
    <property type="molecule type" value="Genomic_DNA"/>
</dbReference>
<dbReference type="Gene3D" id="3.40.50.2000">
    <property type="entry name" value="Glycogen Phosphorylase B"/>
    <property type="match status" value="1"/>
</dbReference>
<dbReference type="GO" id="GO:0008168">
    <property type="term" value="F:methyltransferase activity"/>
    <property type="evidence" value="ECO:0007669"/>
    <property type="project" value="UniProtKB-KW"/>
</dbReference>
<dbReference type="InterPro" id="IPR029063">
    <property type="entry name" value="SAM-dependent_MTases_sf"/>
</dbReference>
<accession>A0ABV4DW44</accession>
<evidence type="ECO:0000313" key="3">
    <source>
        <dbReference type="Proteomes" id="UP001565220"/>
    </source>
</evidence>
<gene>
    <name evidence="2" type="ORF">AB8S09_07435</name>
</gene>
<dbReference type="CDD" id="cd02440">
    <property type="entry name" value="AdoMet_MTases"/>
    <property type="match status" value="1"/>
</dbReference>
<dbReference type="SUPFAM" id="SSF53335">
    <property type="entry name" value="S-adenosyl-L-methionine-dependent methyltransferases"/>
    <property type="match status" value="1"/>
</dbReference>
<dbReference type="Pfam" id="PF13489">
    <property type="entry name" value="Methyltransf_23"/>
    <property type="match status" value="1"/>
</dbReference>
<name>A0ABV4DW44_9CLOT</name>
<dbReference type="SUPFAM" id="SSF53756">
    <property type="entry name" value="UDP-Glycosyltransferase/glycogen phosphorylase"/>
    <property type="match status" value="1"/>
</dbReference>
<sequence length="720" mass="84550">MENNLDKIYSVLCKGLESDPLNVNLLYVMAGLYEIQGKLINAYVLYKKIGCISKDEMLSAVKLKIAKYENLKKIEDYKRRKKVLIIAYIFPPIGGSGVQRTLKFVKYLRKFNYEPIVVTVLYCEFMPKDNTLLCEIPDDIQIVRIKEASADERYYKDFVDFYAGIVKDDRLTEQYEFQLLKLQNNFKRLAFVTDINVTWAMEVVDKIGDIIDFDGIDLIYSTSGPYSDHIAGYYLKKKYRKPWISDFRDEWTNNPYFDLDRKSILYKMQRKMEDNILKYSDKVLTVSEISSENYINEFHLPENKVMTITNGYDEDDFESVEGYDKKRNDKFTIIFNGSLYFEIDPSCFIISVNQLIEEKKIPKEKISVEIVGEVERYILDKIVSIDIYGIIKILSYMPHVNSLKNASRADLLLLIIGGSTRLKSVYTGKVFEYLRLCRHIISLSPRNSLVEKLILETRRGRNFEISDTDGIKEYVLKSFENWESGGRESLEVTDKIKKYGRKHLTDILTNTFDEVIFNFPEDNFHFEEKRSSFYDLLYRNGGLNETYFEHYSRTRYFPVWSRSMEIIRKIKDASIIDIGCGAGQFANLVFDNGIVKYRGIDFSSEAIKIARIRNDKYRNLFKADDAYTSDIIKEDYNTVVLFEVLEHLNRDLELIWKLRSGSNIIFSVPNFYFKGHVRWFNSRLDILKRYSTVVDIYNIYTFNIGRNSKIYLVWGVRKGS</sequence>
<dbReference type="Proteomes" id="UP001565220">
    <property type="component" value="Unassembled WGS sequence"/>
</dbReference>
<proteinExistence type="predicted"/>
<reference evidence="2 3" key="1">
    <citation type="submission" date="2024-08" db="EMBL/GenBank/DDBJ databases">
        <title>Clostridium lapicellarii sp. nov., and Clostridium renhuaiense sp. nov., two species isolated from the mud in a fermentation cellar used for producing sauce-flavour Chinese liquors.</title>
        <authorList>
            <person name="Yang F."/>
            <person name="Wang H."/>
            <person name="Chen L.Q."/>
            <person name="Zhou N."/>
            <person name="Lu J.J."/>
            <person name="Pu X.X."/>
            <person name="Wan B."/>
            <person name="Wang L."/>
            <person name="Liu S.J."/>
        </authorList>
    </citation>
    <scope>NUCLEOTIDE SEQUENCE [LARGE SCALE GENOMIC DNA]</scope>
    <source>
        <strain evidence="2 3">MT-113</strain>
    </source>
</reference>
<organism evidence="2 3">
    <name type="scientific">Clostridium lapidicellarium</name>
    <dbReference type="NCBI Taxonomy" id="3240931"/>
    <lineage>
        <taxon>Bacteria</taxon>
        <taxon>Bacillati</taxon>
        <taxon>Bacillota</taxon>
        <taxon>Clostridia</taxon>
        <taxon>Eubacteriales</taxon>
        <taxon>Clostridiaceae</taxon>
        <taxon>Clostridium</taxon>
    </lineage>
</organism>
<dbReference type="InterPro" id="IPR028098">
    <property type="entry name" value="Glyco_trans_4-like_N"/>
</dbReference>
<dbReference type="Gene3D" id="3.40.50.150">
    <property type="entry name" value="Vaccinia Virus protein VP39"/>
    <property type="match status" value="1"/>
</dbReference>
<keyword evidence="3" id="KW-1185">Reference proteome</keyword>
<keyword evidence="2" id="KW-0489">Methyltransferase</keyword>
<feature type="domain" description="Glycosyltransferase subfamily 4-like N-terminal" evidence="1">
    <location>
        <begin position="201"/>
        <end position="315"/>
    </location>
</feature>
<evidence type="ECO:0000259" key="1">
    <source>
        <dbReference type="Pfam" id="PF13439"/>
    </source>
</evidence>
<keyword evidence="2" id="KW-0808">Transferase</keyword>